<dbReference type="OrthoDB" id="514248at2759"/>
<protein>
    <recommendedName>
        <fullName evidence="6">S-adenosyl-L-methionine-dependent methyltransferase</fullName>
    </recommendedName>
</protein>
<dbReference type="PANTHER" id="PTHR13393:SF0">
    <property type="entry name" value="RNA N6-ADENOSINE-METHYLTRANSFERASE METTL16"/>
    <property type="match status" value="1"/>
</dbReference>
<feature type="compositionally biased region" description="Polar residues" evidence="3">
    <location>
        <begin position="355"/>
        <end position="378"/>
    </location>
</feature>
<keyword evidence="5" id="KW-1185">Reference proteome</keyword>
<feature type="region of interest" description="Disordered" evidence="3">
    <location>
        <begin position="415"/>
        <end position="462"/>
    </location>
</feature>
<dbReference type="GO" id="GO:0070475">
    <property type="term" value="P:rRNA base methylation"/>
    <property type="evidence" value="ECO:0007669"/>
    <property type="project" value="TreeGrafter"/>
</dbReference>
<feature type="region of interest" description="Disordered" evidence="3">
    <location>
        <begin position="355"/>
        <end position="401"/>
    </location>
</feature>
<evidence type="ECO:0008006" key="6">
    <source>
        <dbReference type="Google" id="ProtNLM"/>
    </source>
</evidence>
<organism evidence="4 5">
    <name type="scientific">Kockovaella imperatae</name>
    <dbReference type="NCBI Taxonomy" id="4999"/>
    <lineage>
        <taxon>Eukaryota</taxon>
        <taxon>Fungi</taxon>
        <taxon>Dikarya</taxon>
        <taxon>Basidiomycota</taxon>
        <taxon>Agaricomycotina</taxon>
        <taxon>Tremellomycetes</taxon>
        <taxon>Tremellales</taxon>
        <taxon>Cuniculitremaceae</taxon>
        <taxon>Kockovaella</taxon>
    </lineage>
</organism>
<dbReference type="SUPFAM" id="SSF53335">
    <property type="entry name" value="S-adenosyl-L-methionine-dependent methyltransferases"/>
    <property type="match status" value="1"/>
</dbReference>
<feature type="compositionally biased region" description="Gly residues" evidence="3">
    <location>
        <begin position="522"/>
        <end position="532"/>
    </location>
</feature>
<dbReference type="EMBL" id="NBSH01000002">
    <property type="protein sequence ID" value="ORX39814.1"/>
    <property type="molecule type" value="Genomic_DNA"/>
</dbReference>
<accession>A0A1Y1UQR2</accession>
<reference evidence="4 5" key="1">
    <citation type="submission" date="2017-03" db="EMBL/GenBank/DDBJ databases">
        <title>Widespread Adenine N6-methylation of Active Genes in Fungi.</title>
        <authorList>
            <consortium name="DOE Joint Genome Institute"/>
            <person name="Mondo S.J."/>
            <person name="Dannebaum R.O."/>
            <person name="Kuo R.C."/>
            <person name="Louie K.B."/>
            <person name="Bewick A.J."/>
            <person name="Labutti K."/>
            <person name="Haridas S."/>
            <person name="Kuo A."/>
            <person name="Salamov A."/>
            <person name="Ahrendt S.R."/>
            <person name="Lau R."/>
            <person name="Bowen B.P."/>
            <person name="Lipzen A."/>
            <person name="Sullivan W."/>
            <person name="Andreopoulos W.B."/>
            <person name="Clum A."/>
            <person name="Lindquist E."/>
            <person name="Daum C."/>
            <person name="Northen T.R."/>
            <person name="Ramamoorthy G."/>
            <person name="Schmitz R.J."/>
            <person name="Gryganskyi A."/>
            <person name="Culley D."/>
            <person name="Magnuson J."/>
            <person name="James T.Y."/>
            <person name="O'Malley M.A."/>
            <person name="Stajich J.E."/>
            <person name="Spatafora J.W."/>
            <person name="Visel A."/>
            <person name="Grigoriev I.V."/>
        </authorList>
    </citation>
    <scope>NUCLEOTIDE SEQUENCE [LARGE SCALE GENOMIC DNA]</scope>
    <source>
        <strain evidence="4 5">NRRL Y-17943</strain>
    </source>
</reference>
<name>A0A1Y1UQR2_9TREE</name>
<dbReference type="Gene3D" id="3.40.50.150">
    <property type="entry name" value="Vaccinia Virus protein VP39"/>
    <property type="match status" value="1"/>
</dbReference>
<dbReference type="GO" id="GO:0008168">
    <property type="term" value="F:methyltransferase activity"/>
    <property type="evidence" value="ECO:0007669"/>
    <property type="project" value="UniProtKB-KW"/>
</dbReference>
<dbReference type="InterPro" id="IPR010286">
    <property type="entry name" value="METTL16/RlmF"/>
</dbReference>
<evidence type="ECO:0000313" key="4">
    <source>
        <dbReference type="EMBL" id="ORX39814.1"/>
    </source>
</evidence>
<feature type="compositionally biased region" description="Basic and acidic residues" evidence="3">
    <location>
        <begin position="552"/>
        <end position="566"/>
    </location>
</feature>
<dbReference type="STRING" id="4999.A0A1Y1UQR2"/>
<proteinExistence type="predicted"/>
<feature type="compositionally biased region" description="Polar residues" evidence="3">
    <location>
        <begin position="452"/>
        <end position="462"/>
    </location>
</feature>
<dbReference type="GeneID" id="33560828"/>
<dbReference type="FunCoup" id="A0A1Y1UQR2">
    <property type="interactions" value="215"/>
</dbReference>
<evidence type="ECO:0000313" key="5">
    <source>
        <dbReference type="Proteomes" id="UP000193218"/>
    </source>
</evidence>
<dbReference type="Pfam" id="PF05971">
    <property type="entry name" value="Methyltransf_10"/>
    <property type="match status" value="1"/>
</dbReference>
<feature type="compositionally biased region" description="Polar residues" evidence="3">
    <location>
        <begin position="420"/>
        <end position="437"/>
    </location>
</feature>
<dbReference type="RefSeq" id="XP_021873599.1">
    <property type="nucleotide sequence ID" value="XM_022019019.1"/>
</dbReference>
<dbReference type="InParanoid" id="A0A1Y1UQR2"/>
<comment type="caution">
    <text evidence="4">The sequence shown here is derived from an EMBL/GenBank/DDBJ whole genome shotgun (WGS) entry which is preliminary data.</text>
</comment>
<keyword evidence="2" id="KW-0808">Transferase</keyword>
<evidence type="ECO:0000256" key="1">
    <source>
        <dbReference type="ARBA" id="ARBA00022603"/>
    </source>
</evidence>
<keyword evidence="1" id="KW-0489">Methyltransferase</keyword>
<gene>
    <name evidence="4" type="ORF">BD324DRAFT_678907</name>
</gene>
<dbReference type="AlphaFoldDB" id="A0A1Y1UQR2"/>
<evidence type="ECO:0000256" key="2">
    <source>
        <dbReference type="ARBA" id="ARBA00022679"/>
    </source>
</evidence>
<dbReference type="InterPro" id="IPR029063">
    <property type="entry name" value="SAM-dependent_MTases_sf"/>
</dbReference>
<dbReference type="PANTHER" id="PTHR13393">
    <property type="entry name" value="SAM-DEPENDENT METHYLTRANSFERASE"/>
    <property type="match status" value="1"/>
</dbReference>
<dbReference type="CDD" id="cd02440">
    <property type="entry name" value="AdoMet_MTases"/>
    <property type="match status" value="1"/>
</dbReference>
<feature type="region of interest" description="Disordered" evidence="3">
    <location>
        <begin position="496"/>
        <end position="566"/>
    </location>
</feature>
<dbReference type="GO" id="GO:0005634">
    <property type="term" value="C:nucleus"/>
    <property type="evidence" value="ECO:0007669"/>
    <property type="project" value="TreeGrafter"/>
</dbReference>
<dbReference type="Proteomes" id="UP000193218">
    <property type="component" value="Unassembled WGS sequence"/>
</dbReference>
<evidence type="ECO:0000256" key="3">
    <source>
        <dbReference type="SAM" id="MobiDB-lite"/>
    </source>
</evidence>
<sequence length="566" mass="61558">MHPLSRYARAKPDFKRLGDRCPELAPFVKASETGYAAIDFADPAALRALTKALLKHDWDLDVDLRDDRLCPTISNRLDYALSVLDLEPFLNCIPGSSSTSKGPSQPDRGHQLRILDIGTGHIAVYPLLLHRLRSDAAITGTDVNDISLQHAQSILERNQISKESIKLLRADSNGDILFALRDQSHDIVMCNPPFYASEEEMKQNTELKNPSNNAVVTAAANESICPGGEVDFVSRMISESTRLSDKAQWFTSLIGKYSSLTPLVDLIKSFKIDNYFIKSIKQAKTSRWIIGWSYSEIRLPDSLTLPETIMPNTSYARLLPAPNRLTHRPLQPPLAIELLRETMMPVLLECQLDPNSSAQAEEQEDGTLNLSPRGNTWSRAARRQAARENAQNSMAIDEKAPQVAGPVIRMRLSFLPPTPLTSEGTQTQLTDRATGDSSHAIDDASSEPAPASTANGDSTGTTSQGATLALDWLQGKDRALFESFWKFLLTKGNLLGKQGGSETAGGEKRSAAGPDSHAGRDAGSGGNRGGFRGRIRIGFAARGTRGGGGSRGRGEGRDSGWGRDQG</sequence>